<organism evidence="4 5">
    <name type="scientific">Salibacterium salarium</name>
    <dbReference type="NCBI Taxonomy" id="284579"/>
    <lineage>
        <taxon>Bacteria</taxon>
        <taxon>Bacillati</taxon>
        <taxon>Bacillota</taxon>
        <taxon>Bacilli</taxon>
        <taxon>Bacillales</taxon>
        <taxon>Bacillaceae</taxon>
    </lineage>
</organism>
<dbReference type="RefSeq" id="WP_125554803.1">
    <property type="nucleotide sequence ID" value="NZ_RBVX01000003.1"/>
</dbReference>
<dbReference type="AlphaFoldDB" id="A0A3R9PN81"/>
<gene>
    <name evidence="4" type="primary">spoIVB</name>
    <name evidence="4" type="ORF">D7Z54_05375</name>
</gene>
<keyword evidence="1" id="KW-0720">Serine protease</keyword>
<accession>A0A3R9PN81</accession>
<dbReference type="Pfam" id="PF05580">
    <property type="entry name" value="Peptidase_S55"/>
    <property type="match status" value="1"/>
</dbReference>
<evidence type="ECO:0000313" key="4">
    <source>
        <dbReference type="EMBL" id="RSL34572.1"/>
    </source>
</evidence>
<evidence type="ECO:0000259" key="2">
    <source>
        <dbReference type="PROSITE" id="PS50106"/>
    </source>
</evidence>
<dbReference type="InterPro" id="IPR009003">
    <property type="entry name" value="Peptidase_S1_PA"/>
</dbReference>
<proteinExistence type="predicted"/>
<evidence type="ECO:0000313" key="5">
    <source>
        <dbReference type="Proteomes" id="UP000275076"/>
    </source>
</evidence>
<feature type="domain" description="PDZ" evidence="2">
    <location>
        <begin position="85"/>
        <end position="168"/>
    </location>
</feature>
<dbReference type="InterPro" id="IPR036034">
    <property type="entry name" value="PDZ_sf"/>
</dbReference>
<dbReference type="SUPFAM" id="SSF50494">
    <property type="entry name" value="Trypsin-like serine proteases"/>
    <property type="match status" value="1"/>
</dbReference>
<keyword evidence="5" id="KW-1185">Reference proteome</keyword>
<dbReference type="OrthoDB" id="9765242at2"/>
<sequence length="413" mass="45453">MKWGRRLTGILVIALFTFVLLNDGLQSYMQIPEQITMFESDTTNVAEKMDIKSKENINVLENNEDTNVSLKVTGFPKKQTNIEKIPDLKVIPGGDSIGVKLQSDGVMVVGFHQILSNEQRFSPAKKAGLKVGDRIIEMNGKKMNKLEDVVEELKNKDIQDSLSLKYMRKSTLHETQLTPHEKKDSYVLGAYIRNAASGVGTLTFYEPEDGKFGALGHVIADSDTKKPVVVENGTIMRSSVGSIQRGVNGNPGEKQATLDSDEQKLGNVTKNSSFGVFGHLEENKLNESNNDYNKPMSVGFAQEVETGPAKMLTVIEDEKVESFDIEIVQTMPQLHAASKGMVIKVKDEELLEKTGGIIQGMSGSPIIQKGKIVGAVTHVFVNDATSGYACHIEWMLEEAGINTFLEKRTQKAS</sequence>
<dbReference type="GO" id="GO:0008236">
    <property type="term" value="F:serine-type peptidase activity"/>
    <property type="evidence" value="ECO:0007669"/>
    <property type="project" value="UniProtKB-KW"/>
</dbReference>
<dbReference type="InterPro" id="IPR001478">
    <property type="entry name" value="PDZ"/>
</dbReference>
<dbReference type="Pfam" id="PF13180">
    <property type="entry name" value="PDZ_2"/>
    <property type="match status" value="1"/>
</dbReference>
<name>A0A3R9PN81_9BACI</name>
<dbReference type="EC" id="3.4.21.116" evidence="4"/>
<dbReference type="InterPro" id="IPR014219">
    <property type="entry name" value="SpoIVB"/>
</dbReference>
<dbReference type="PROSITE" id="PS51494">
    <property type="entry name" value="SPOIVB"/>
    <property type="match status" value="1"/>
</dbReference>
<dbReference type="SMART" id="SM00228">
    <property type="entry name" value="PDZ"/>
    <property type="match status" value="1"/>
</dbReference>
<dbReference type="Proteomes" id="UP000275076">
    <property type="component" value="Unassembled WGS sequence"/>
</dbReference>
<dbReference type="EMBL" id="RBVX01000003">
    <property type="protein sequence ID" value="RSL34572.1"/>
    <property type="molecule type" value="Genomic_DNA"/>
</dbReference>
<feature type="domain" description="Peptidase S55" evidence="3">
    <location>
        <begin position="169"/>
        <end position="411"/>
    </location>
</feature>
<protein>
    <submittedName>
        <fullName evidence="4">SpoIVB peptidase</fullName>
        <ecNumber evidence="4">3.4.21.116</ecNumber>
    </submittedName>
</protein>
<dbReference type="NCBIfam" id="TIGR02860">
    <property type="entry name" value="spore_IV_B"/>
    <property type="match status" value="1"/>
</dbReference>
<keyword evidence="1" id="KW-0645">Protease</keyword>
<comment type="caution">
    <text evidence="4">The sequence shown here is derived from an EMBL/GenBank/DDBJ whole genome shotgun (WGS) entry which is preliminary data.</text>
</comment>
<dbReference type="PROSITE" id="PS50106">
    <property type="entry name" value="PDZ"/>
    <property type="match status" value="1"/>
</dbReference>
<evidence type="ECO:0000256" key="1">
    <source>
        <dbReference type="ARBA" id="ARBA00022825"/>
    </source>
</evidence>
<dbReference type="Gene3D" id="2.30.42.10">
    <property type="match status" value="1"/>
</dbReference>
<dbReference type="SUPFAM" id="SSF50156">
    <property type="entry name" value="PDZ domain-like"/>
    <property type="match status" value="1"/>
</dbReference>
<reference evidence="4 5" key="1">
    <citation type="submission" date="2018-10" db="EMBL/GenBank/DDBJ databases">
        <title>Draft genome sequence of Bacillus salarius IM0101, isolated from a hypersaline soil in Inner Mongolia, China.</title>
        <authorList>
            <person name="Yamprayoonswat W."/>
            <person name="Boonvisut S."/>
            <person name="Jumpathong W."/>
            <person name="Sittihan S."/>
            <person name="Ruangsuj P."/>
            <person name="Wanthongcharoen S."/>
            <person name="Thongpramul N."/>
            <person name="Pimmason S."/>
            <person name="Yu B."/>
            <person name="Yasawong M."/>
        </authorList>
    </citation>
    <scope>NUCLEOTIDE SEQUENCE [LARGE SCALE GENOMIC DNA]</scope>
    <source>
        <strain evidence="4 5">IM0101</strain>
    </source>
</reference>
<keyword evidence="4" id="KW-0378">Hydrolase</keyword>
<evidence type="ECO:0000259" key="3">
    <source>
        <dbReference type="PROSITE" id="PS51494"/>
    </source>
</evidence>
<dbReference type="InterPro" id="IPR008763">
    <property type="entry name" value="Peptidase_S55"/>
</dbReference>